<evidence type="ECO:0000256" key="3">
    <source>
        <dbReference type="ARBA" id="ARBA00022989"/>
    </source>
</evidence>
<dbReference type="Gene3D" id="1.20.1720.10">
    <property type="entry name" value="Multidrug resistance protein D"/>
    <property type="match status" value="1"/>
</dbReference>
<evidence type="ECO:0000256" key="4">
    <source>
        <dbReference type="ARBA" id="ARBA00023136"/>
    </source>
</evidence>
<dbReference type="Proteomes" id="UP000291189">
    <property type="component" value="Unassembled WGS sequence"/>
</dbReference>
<dbReference type="GO" id="GO:0022857">
    <property type="term" value="F:transmembrane transporter activity"/>
    <property type="evidence" value="ECO:0007669"/>
    <property type="project" value="InterPro"/>
</dbReference>
<dbReference type="PRINTS" id="PR01036">
    <property type="entry name" value="TCRTETB"/>
</dbReference>
<feature type="transmembrane region" description="Helical" evidence="6">
    <location>
        <begin position="441"/>
        <end position="463"/>
    </location>
</feature>
<feature type="transmembrane region" description="Helical" evidence="6">
    <location>
        <begin position="398"/>
        <end position="421"/>
    </location>
</feature>
<feature type="transmembrane region" description="Helical" evidence="6">
    <location>
        <begin position="340"/>
        <end position="361"/>
    </location>
</feature>
<dbReference type="Gene3D" id="1.20.1250.20">
    <property type="entry name" value="MFS general substrate transporter like domains"/>
    <property type="match status" value="1"/>
</dbReference>
<feature type="transmembrane region" description="Helical" evidence="6">
    <location>
        <begin position="577"/>
        <end position="596"/>
    </location>
</feature>
<accession>A0A4Q5J0F2</accession>
<comment type="subcellular location">
    <subcellularLocation>
        <location evidence="1">Cell membrane</location>
        <topology evidence="1">Multi-pass membrane protein</topology>
    </subcellularLocation>
</comment>
<comment type="caution">
    <text evidence="8">The sequence shown here is derived from an EMBL/GenBank/DDBJ whole genome shotgun (WGS) entry which is preliminary data.</text>
</comment>
<feature type="compositionally biased region" description="Basic and acidic residues" evidence="5">
    <location>
        <begin position="603"/>
        <end position="613"/>
    </location>
</feature>
<dbReference type="EMBL" id="SDPU01000028">
    <property type="protein sequence ID" value="RYU10745.1"/>
    <property type="molecule type" value="Genomic_DNA"/>
</dbReference>
<evidence type="ECO:0000259" key="7">
    <source>
        <dbReference type="PROSITE" id="PS50850"/>
    </source>
</evidence>
<dbReference type="GO" id="GO:0005886">
    <property type="term" value="C:plasma membrane"/>
    <property type="evidence" value="ECO:0007669"/>
    <property type="project" value="UniProtKB-SubCell"/>
</dbReference>
<feature type="region of interest" description="Disordered" evidence="5">
    <location>
        <begin position="603"/>
        <end position="626"/>
    </location>
</feature>
<evidence type="ECO:0000256" key="5">
    <source>
        <dbReference type="SAM" id="MobiDB-lite"/>
    </source>
</evidence>
<evidence type="ECO:0000256" key="1">
    <source>
        <dbReference type="ARBA" id="ARBA00004651"/>
    </source>
</evidence>
<dbReference type="InterPro" id="IPR020846">
    <property type="entry name" value="MFS_dom"/>
</dbReference>
<evidence type="ECO:0000256" key="2">
    <source>
        <dbReference type="ARBA" id="ARBA00022692"/>
    </source>
</evidence>
<feature type="compositionally biased region" description="Basic residues" evidence="5">
    <location>
        <begin position="24"/>
        <end position="38"/>
    </location>
</feature>
<dbReference type="Pfam" id="PF07690">
    <property type="entry name" value="MFS_1"/>
    <property type="match status" value="1"/>
</dbReference>
<dbReference type="OrthoDB" id="7375466at2"/>
<evidence type="ECO:0000256" key="6">
    <source>
        <dbReference type="SAM" id="Phobius"/>
    </source>
</evidence>
<protein>
    <submittedName>
        <fullName evidence="8">MFS transporter</fullName>
    </submittedName>
</protein>
<name>A0A4Q5J0F2_9ACTN</name>
<dbReference type="PROSITE" id="PS50850">
    <property type="entry name" value="MFS"/>
    <property type="match status" value="1"/>
</dbReference>
<keyword evidence="2 6" id="KW-0812">Transmembrane</keyword>
<feature type="transmembrane region" description="Helical" evidence="6">
    <location>
        <begin position="272"/>
        <end position="295"/>
    </location>
</feature>
<sequence>MGRDVARRADRHAAHPAPALSRAHGSRRPRRRHGRGVRTHPGLAAPDHGQPAAHRPRPREPLGRRRQPPPRLVHRPLRPLPAHPRFVRGRVGRDAAAPAGRCLARRPEVRRRPDGQPRRGEPDLTEHPPAEAEQPYTPDPRRWRILAVTLVIGFMALLDVTIVNVALPSIRSGLQASTAAVQWVVSGYALAFGLTLVAGGRLGDALGRRRMMLIGLVGFLVSSAAVGLAPDETWVVVARLAQGAAAGLLTPQNSGLIQQLFRGPERGRAFGFFGLTVSVSAALGPVLGGLIIAALGEEHGWRAIFLVNVPIGLVALVFVARMVPGREPAVPGQARDRADIDVVGAAILGAAVLAVLFPLVAVMSDGAWVLLLLLAAPLAFWLFVRWERRTVGRGRAPLLDVGLLAVAPGYAWGILLGTLYFTGFTGTFLVLSVHLQESLGLSPLAAGLMITPFAVGSAITAPVAGHYVSQVGRRVTVTALCLVLTGLTAVTVLVPGHGGDGLWPLLALPLLLAGLGGGGVVSPNFTLTLGDVPPRMGGAAGGALQTGQRIGSALGTALAMSVYQVTVASTGSAGTGLRVALGTALVVIALALAVAVRDLRAARQRTENDRAPDGDAGSTSTRSTRA</sequence>
<feature type="transmembrane region" description="Helical" evidence="6">
    <location>
        <begin position="506"/>
        <end position="529"/>
    </location>
</feature>
<feature type="domain" description="Major facilitator superfamily (MFS) profile" evidence="7">
    <location>
        <begin position="145"/>
        <end position="600"/>
    </location>
</feature>
<proteinExistence type="predicted"/>
<gene>
    <name evidence="8" type="ORF">ETU37_15950</name>
</gene>
<feature type="transmembrane region" description="Helical" evidence="6">
    <location>
        <begin position="367"/>
        <end position="386"/>
    </location>
</feature>
<evidence type="ECO:0000313" key="9">
    <source>
        <dbReference type="Proteomes" id="UP000291189"/>
    </source>
</evidence>
<dbReference type="SUPFAM" id="SSF103473">
    <property type="entry name" value="MFS general substrate transporter"/>
    <property type="match status" value="1"/>
</dbReference>
<evidence type="ECO:0000313" key="8">
    <source>
        <dbReference type="EMBL" id="RYU10745.1"/>
    </source>
</evidence>
<feature type="transmembrane region" description="Helical" evidence="6">
    <location>
        <begin position="179"/>
        <end position="199"/>
    </location>
</feature>
<feature type="region of interest" description="Disordered" evidence="5">
    <location>
        <begin position="1"/>
        <end position="137"/>
    </location>
</feature>
<dbReference type="PANTHER" id="PTHR42718:SF39">
    <property type="entry name" value="ACTINORHODIN TRANSPORTER-RELATED"/>
    <property type="match status" value="1"/>
</dbReference>
<organism evidence="8 9">
    <name type="scientific">Nocardioides iriomotensis</name>
    <dbReference type="NCBI Taxonomy" id="715784"/>
    <lineage>
        <taxon>Bacteria</taxon>
        <taxon>Bacillati</taxon>
        <taxon>Actinomycetota</taxon>
        <taxon>Actinomycetes</taxon>
        <taxon>Propionibacteriales</taxon>
        <taxon>Nocardioidaceae</taxon>
        <taxon>Nocardioides</taxon>
    </lineage>
</organism>
<keyword evidence="3 6" id="KW-1133">Transmembrane helix</keyword>
<feature type="transmembrane region" description="Helical" evidence="6">
    <location>
        <begin position="301"/>
        <end position="320"/>
    </location>
</feature>
<dbReference type="InterPro" id="IPR036259">
    <property type="entry name" value="MFS_trans_sf"/>
</dbReference>
<keyword evidence="9" id="KW-1185">Reference proteome</keyword>
<feature type="compositionally biased region" description="Basic residues" evidence="5">
    <location>
        <begin position="64"/>
        <end position="77"/>
    </location>
</feature>
<feature type="transmembrane region" description="Helical" evidence="6">
    <location>
        <begin position="234"/>
        <end position="251"/>
    </location>
</feature>
<dbReference type="CDD" id="cd17321">
    <property type="entry name" value="MFS_MMR_MDR_like"/>
    <property type="match status" value="1"/>
</dbReference>
<dbReference type="PANTHER" id="PTHR42718">
    <property type="entry name" value="MAJOR FACILITATOR SUPERFAMILY MULTIDRUG TRANSPORTER MFSC"/>
    <property type="match status" value="1"/>
</dbReference>
<keyword evidence="4 6" id="KW-0472">Membrane</keyword>
<feature type="compositionally biased region" description="Basic and acidic residues" evidence="5">
    <location>
        <begin position="1"/>
        <end position="13"/>
    </location>
</feature>
<dbReference type="AlphaFoldDB" id="A0A4Q5J0F2"/>
<reference evidence="8 9" key="1">
    <citation type="submission" date="2019-01" db="EMBL/GenBank/DDBJ databases">
        <title>Nocardioides guangzhouensis sp. nov., an actinobacterium isolated from soil.</title>
        <authorList>
            <person name="Fu Y."/>
            <person name="Cai Y."/>
            <person name="Lin Z."/>
            <person name="Chen P."/>
        </authorList>
    </citation>
    <scope>NUCLEOTIDE SEQUENCE [LARGE SCALE GENOMIC DNA]</scope>
    <source>
        <strain evidence="8 9">NBRC 105384</strain>
    </source>
</reference>
<dbReference type="InterPro" id="IPR011701">
    <property type="entry name" value="MFS"/>
</dbReference>
<feature type="compositionally biased region" description="Basic and acidic residues" evidence="5">
    <location>
        <begin position="105"/>
        <end position="130"/>
    </location>
</feature>
<feature type="transmembrane region" description="Helical" evidence="6">
    <location>
        <begin position="550"/>
        <end position="571"/>
    </location>
</feature>
<feature type="compositionally biased region" description="Polar residues" evidence="5">
    <location>
        <begin position="617"/>
        <end position="626"/>
    </location>
</feature>
<feature type="transmembrane region" description="Helical" evidence="6">
    <location>
        <begin position="475"/>
        <end position="494"/>
    </location>
</feature>
<feature type="transmembrane region" description="Helical" evidence="6">
    <location>
        <begin position="145"/>
        <end position="167"/>
    </location>
</feature>
<feature type="transmembrane region" description="Helical" evidence="6">
    <location>
        <begin position="211"/>
        <end position="228"/>
    </location>
</feature>